<dbReference type="PANTHER" id="PTHR48081:SF6">
    <property type="entry name" value="PEPTIDASE S9 PROLYL OLIGOPEPTIDASE CATALYTIC DOMAIN-CONTAINING PROTEIN"/>
    <property type="match status" value="1"/>
</dbReference>
<sequence length="315" mass="34983">MFKKVLFLSALLGASFAFSQDFDIKIWDGVKMPGDVFERISEKQPDGRNKNTDVKMSYEDAIKKFGAKPNKSSGQYGMPNEGFQRVVEPTLRCYKAKTESKKPAPAIIICPGGGYAHLAYGKEGTDIAKFLSEGGTTCFILAYRIPGNNRECALMDLQRAIRLVRKNAKKWNVDPEKIGVMGFSAGGHLSANASTNYGRQTYAPLDSADRLSAKPNFTVLIYPAYLADRKTLALSPEIKVDKDTPMAFIAQTQGDFHYEMSSVGYMLALRAAGVPVDFHYFHDGEHGYGLNEKKRPVKDWGELLKTWLKANKLAL</sequence>
<evidence type="ECO:0000256" key="2">
    <source>
        <dbReference type="SAM" id="SignalP"/>
    </source>
</evidence>
<evidence type="ECO:0000313" key="5">
    <source>
        <dbReference type="Proteomes" id="UP001275932"/>
    </source>
</evidence>
<dbReference type="Proteomes" id="UP001275932">
    <property type="component" value="Unassembled WGS sequence"/>
</dbReference>
<feature type="signal peptide" evidence="2">
    <location>
        <begin position="1"/>
        <end position="19"/>
    </location>
</feature>
<proteinExistence type="predicted"/>
<keyword evidence="2" id="KW-0732">Signal</keyword>
<accession>A0ABU4WG40</accession>
<dbReference type="Gene3D" id="3.40.50.1820">
    <property type="entry name" value="alpha/beta hydrolase"/>
    <property type="match status" value="1"/>
</dbReference>
<dbReference type="RefSeq" id="WP_370396977.1">
    <property type="nucleotide sequence ID" value="NZ_JALBUT010000005.1"/>
</dbReference>
<dbReference type="InterPro" id="IPR049492">
    <property type="entry name" value="BD-FAE-like_dom"/>
</dbReference>
<protein>
    <submittedName>
        <fullName evidence="4">Alpha/beta hydrolase</fullName>
    </submittedName>
</protein>
<gene>
    <name evidence="4" type="ORF">MOX91_04965</name>
</gene>
<comment type="caution">
    <text evidence="4">The sequence shown here is derived from an EMBL/GenBank/DDBJ whole genome shotgun (WGS) entry which is preliminary data.</text>
</comment>
<dbReference type="SUPFAM" id="SSF53474">
    <property type="entry name" value="alpha/beta-Hydrolases"/>
    <property type="match status" value="1"/>
</dbReference>
<name>A0ABU4WG40_9BACT</name>
<evidence type="ECO:0000259" key="3">
    <source>
        <dbReference type="Pfam" id="PF20434"/>
    </source>
</evidence>
<evidence type="ECO:0000313" key="4">
    <source>
        <dbReference type="EMBL" id="MDX8415530.1"/>
    </source>
</evidence>
<dbReference type="InterPro" id="IPR050300">
    <property type="entry name" value="GDXG_lipolytic_enzyme"/>
</dbReference>
<evidence type="ECO:0000256" key="1">
    <source>
        <dbReference type="ARBA" id="ARBA00022801"/>
    </source>
</evidence>
<keyword evidence="5" id="KW-1185">Reference proteome</keyword>
<dbReference type="InterPro" id="IPR029058">
    <property type="entry name" value="AB_hydrolase_fold"/>
</dbReference>
<organism evidence="4 5">
    <name type="scientific">Intestinicryptomonas porci</name>
    <dbReference type="NCBI Taxonomy" id="2926320"/>
    <lineage>
        <taxon>Bacteria</taxon>
        <taxon>Pseudomonadati</taxon>
        <taxon>Verrucomicrobiota</taxon>
        <taxon>Opitutia</taxon>
        <taxon>Opitutales</taxon>
        <taxon>Intestinicryptomonaceae</taxon>
        <taxon>Intestinicryptomonas</taxon>
    </lineage>
</organism>
<dbReference type="PANTHER" id="PTHR48081">
    <property type="entry name" value="AB HYDROLASE SUPERFAMILY PROTEIN C4A8.06C"/>
    <property type="match status" value="1"/>
</dbReference>
<dbReference type="GO" id="GO:0016787">
    <property type="term" value="F:hydrolase activity"/>
    <property type="evidence" value="ECO:0007669"/>
    <property type="project" value="UniProtKB-KW"/>
</dbReference>
<dbReference type="Pfam" id="PF20434">
    <property type="entry name" value="BD-FAE"/>
    <property type="match status" value="1"/>
</dbReference>
<reference evidence="4 5" key="1">
    <citation type="submission" date="2022-03" db="EMBL/GenBank/DDBJ databases">
        <title>Novel taxa within the pig intestine.</title>
        <authorList>
            <person name="Wylensek D."/>
            <person name="Bishof K."/>
            <person name="Afrizal A."/>
            <person name="Clavel T."/>
        </authorList>
    </citation>
    <scope>NUCLEOTIDE SEQUENCE [LARGE SCALE GENOMIC DNA]</scope>
    <source>
        <strain evidence="4 5">CLA-KB-P66</strain>
    </source>
</reference>
<dbReference type="EMBL" id="JALBUT010000005">
    <property type="protein sequence ID" value="MDX8415530.1"/>
    <property type="molecule type" value="Genomic_DNA"/>
</dbReference>
<feature type="chain" id="PRO_5045846919" evidence="2">
    <location>
        <begin position="20"/>
        <end position="315"/>
    </location>
</feature>
<keyword evidence="1 4" id="KW-0378">Hydrolase</keyword>
<feature type="domain" description="BD-FAE-like" evidence="3">
    <location>
        <begin position="98"/>
        <end position="198"/>
    </location>
</feature>